<protein>
    <submittedName>
        <fullName evidence="10">Uncharacterized protein</fullName>
    </submittedName>
</protein>
<dbReference type="PANTHER" id="PTHR23306:SF21">
    <property type="entry name" value="UBIQUITIN-CONJUGATING ENZYME_RWD-LIKE PROTEIN"/>
    <property type="match status" value="1"/>
</dbReference>
<dbReference type="Pfam" id="PF09454">
    <property type="entry name" value="Vps23_core"/>
    <property type="match status" value="1"/>
</dbReference>
<comment type="similarity">
    <text evidence="2">Belongs to the ubiquitin-conjugating enzyme family. UEV subfamily.</text>
</comment>
<keyword evidence="11" id="KW-1185">Reference proteome</keyword>
<name>A0A9W7MI38_HIBTR</name>
<organism evidence="10 11">
    <name type="scientific">Hibiscus trionum</name>
    <name type="common">Flower of an hour</name>
    <dbReference type="NCBI Taxonomy" id="183268"/>
    <lineage>
        <taxon>Eukaryota</taxon>
        <taxon>Viridiplantae</taxon>
        <taxon>Streptophyta</taxon>
        <taxon>Embryophyta</taxon>
        <taxon>Tracheophyta</taxon>
        <taxon>Spermatophyta</taxon>
        <taxon>Magnoliopsida</taxon>
        <taxon>eudicotyledons</taxon>
        <taxon>Gunneridae</taxon>
        <taxon>Pentapetalae</taxon>
        <taxon>rosids</taxon>
        <taxon>malvids</taxon>
        <taxon>Malvales</taxon>
        <taxon>Malvaceae</taxon>
        <taxon>Malvoideae</taxon>
        <taxon>Hibiscus</taxon>
    </lineage>
</organism>
<feature type="domain" description="SB" evidence="8">
    <location>
        <begin position="278"/>
        <end position="346"/>
    </location>
</feature>
<evidence type="ECO:0000256" key="1">
    <source>
        <dbReference type="ARBA" id="ARBA00004177"/>
    </source>
</evidence>
<evidence type="ECO:0000313" key="10">
    <source>
        <dbReference type="EMBL" id="GMI98735.1"/>
    </source>
</evidence>
<feature type="domain" description="UEV" evidence="9">
    <location>
        <begin position="14"/>
        <end position="158"/>
    </location>
</feature>
<keyword evidence="4" id="KW-0967">Endosome</keyword>
<evidence type="ECO:0000256" key="3">
    <source>
        <dbReference type="ARBA" id="ARBA00022448"/>
    </source>
</evidence>
<evidence type="ECO:0000313" key="11">
    <source>
        <dbReference type="Proteomes" id="UP001165190"/>
    </source>
</evidence>
<dbReference type="SUPFAM" id="SSF140111">
    <property type="entry name" value="Endosomal sorting complex assembly domain"/>
    <property type="match status" value="1"/>
</dbReference>
<dbReference type="Gene3D" id="3.10.110.10">
    <property type="entry name" value="Ubiquitin Conjugating Enzyme"/>
    <property type="match status" value="1"/>
</dbReference>
<evidence type="ECO:0000259" key="8">
    <source>
        <dbReference type="PROSITE" id="PS51312"/>
    </source>
</evidence>
<evidence type="ECO:0000256" key="6">
    <source>
        <dbReference type="ARBA" id="ARBA00023054"/>
    </source>
</evidence>
<dbReference type="Pfam" id="PF05743">
    <property type="entry name" value="UEV"/>
    <property type="match status" value="1"/>
</dbReference>
<dbReference type="GO" id="GO:0015031">
    <property type="term" value="P:protein transport"/>
    <property type="evidence" value="ECO:0007669"/>
    <property type="project" value="UniProtKB-UniRule"/>
</dbReference>
<comment type="caution">
    <text evidence="10">The sequence shown here is derived from an EMBL/GenBank/DDBJ whole genome shotgun (WGS) entry which is preliminary data.</text>
</comment>
<dbReference type="GO" id="GO:0043130">
    <property type="term" value="F:ubiquitin binding"/>
    <property type="evidence" value="ECO:0007669"/>
    <property type="project" value="TreeGrafter"/>
</dbReference>
<evidence type="ECO:0000256" key="2">
    <source>
        <dbReference type="ARBA" id="ARBA00009594"/>
    </source>
</evidence>
<dbReference type="CDD" id="cd11685">
    <property type="entry name" value="UEV_TSG101-like"/>
    <property type="match status" value="1"/>
</dbReference>
<dbReference type="EMBL" id="BSYR01000033">
    <property type="protein sequence ID" value="GMI98735.1"/>
    <property type="molecule type" value="Genomic_DNA"/>
</dbReference>
<dbReference type="OrthoDB" id="306304at2759"/>
<keyword evidence="3 7" id="KW-0813">Transport</keyword>
<dbReference type="GO" id="GO:0008333">
    <property type="term" value="P:endosome to lysosome transport"/>
    <property type="evidence" value="ECO:0007669"/>
    <property type="project" value="TreeGrafter"/>
</dbReference>
<evidence type="ECO:0000259" key="9">
    <source>
        <dbReference type="PROSITE" id="PS51322"/>
    </source>
</evidence>
<dbReference type="PANTHER" id="PTHR23306">
    <property type="entry name" value="TUMOR SUSCEPTIBILITY GENE 101 PROTEIN-RELATED"/>
    <property type="match status" value="1"/>
</dbReference>
<dbReference type="GO" id="GO:0000813">
    <property type="term" value="C:ESCRT I complex"/>
    <property type="evidence" value="ECO:0007669"/>
    <property type="project" value="TreeGrafter"/>
</dbReference>
<accession>A0A9W7MI38</accession>
<sequence length="350" mass="40020">MAPPSPKEFIEAALFAAGPYALSYSDSKQKWLILRHLLSLLQEFPGFKLSTDIYTHNDGTEVNLLCATGFIHVANNSTSPVPLVIWLHENYPQKPPLVFVSIDGTTPIHRHHPFVDNTSGATSPPYLITWRHPSCNLTDLLRNLVHLFSIDHPFSYAPSTTTTTTKTKCFAYPSLVSHKEALDRLVGMLHYDMVALQAGTFEEIEWLSLLQEELKRRDSFTTSMINEMDMERKSLKERAKDWAEETDRLVNWLRVNDGRAVMGLDTGDIGVEDVFEMDETSRERLETSAADLAIEDVLYKLDKALELEAVSFDSYIKQVRSLAREQFFHRHKEMDLDRSTNMLRRSIDDV</sequence>
<gene>
    <name evidence="10" type="ORF">HRI_003542800</name>
</gene>
<dbReference type="InterPro" id="IPR017916">
    <property type="entry name" value="SB_dom"/>
</dbReference>
<dbReference type="InterPro" id="IPR052070">
    <property type="entry name" value="ESCRT-I_UEV_domain"/>
</dbReference>
<evidence type="ECO:0000256" key="7">
    <source>
        <dbReference type="PROSITE-ProRule" id="PRU00644"/>
    </source>
</evidence>
<dbReference type="Gene3D" id="6.10.140.820">
    <property type="match status" value="1"/>
</dbReference>
<dbReference type="InterPro" id="IPR037202">
    <property type="entry name" value="ESCRT_assembly_dom"/>
</dbReference>
<keyword evidence="5 7" id="KW-0653">Protein transport</keyword>
<dbReference type="InterPro" id="IPR008883">
    <property type="entry name" value="UEV_N"/>
</dbReference>
<dbReference type="Proteomes" id="UP001165190">
    <property type="component" value="Unassembled WGS sequence"/>
</dbReference>
<dbReference type="PROSITE" id="PS51312">
    <property type="entry name" value="SB"/>
    <property type="match status" value="1"/>
</dbReference>
<evidence type="ECO:0000256" key="4">
    <source>
        <dbReference type="ARBA" id="ARBA00022753"/>
    </source>
</evidence>
<dbReference type="PROSITE" id="PS51322">
    <property type="entry name" value="UEV"/>
    <property type="match status" value="1"/>
</dbReference>
<reference evidence="10" key="1">
    <citation type="submission" date="2023-05" db="EMBL/GenBank/DDBJ databases">
        <title>Genome and transcriptome analyses reveal genes involved in the formation of fine ridges on petal epidermal cells in Hibiscus trionum.</title>
        <authorList>
            <person name="Koshimizu S."/>
            <person name="Masuda S."/>
            <person name="Ishii T."/>
            <person name="Shirasu K."/>
            <person name="Hoshino A."/>
            <person name="Arita M."/>
        </authorList>
    </citation>
    <scope>NUCLEOTIDE SEQUENCE</scope>
    <source>
        <strain evidence="10">Hamamatsu line</strain>
    </source>
</reference>
<dbReference type="AlphaFoldDB" id="A0A9W7MI38"/>
<dbReference type="InterPro" id="IPR016135">
    <property type="entry name" value="UBQ-conjugating_enzyme/RWD"/>
</dbReference>
<dbReference type="SUPFAM" id="SSF54495">
    <property type="entry name" value="UBC-like"/>
    <property type="match status" value="1"/>
</dbReference>
<proteinExistence type="inferred from homology"/>
<keyword evidence="6" id="KW-0175">Coiled coil</keyword>
<evidence type="ECO:0000256" key="5">
    <source>
        <dbReference type="ARBA" id="ARBA00022927"/>
    </source>
</evidence>
<comment type="subcellular location">
    <subcellularLocation>
        <location evidence="1">Endosome</location>
    </subcellularLocation>
</comment>